<dbReference type="EMBL" id="PXOH01000013">
    <property type="protein sequence ID" value="PSF36646.1"/>
    <property type="molecule type" value="Genomic_DNA"/>
</dbReference>
<sequence>MKDFESLNDLLFSNLADSHSIRKTLKDISHKALFDTASMDRFELLSAYLDGEVTADERRQVQQWLDTDPQVQQWYRQLTQLQHSAKYCPTPTHSQPVEHLSEQVFQKLERRRNKRLFLIGGALVTAIAVGFGIHFSFGKYSLRHQMANTLPSMSETEEPLMIALNHPLYDLSVTNEKQRHHK</sequence>
<proteinExistence type="predicted"/>
<gene>
    <name evidence="3" type="ORF">C7H19_13285</name>
</gene>
<dbReference type="Proteomes" id="UP000239001">
    <property type="component" value="Unassembled WGS sequence"/>
</dbReference>
<evidence type="ECO:0000313" key="3">
    <source>
        <dbReference type="EMBL" id="PSF36646.1"/>
    </source>
</evidence>
<dbReference type="OrthoDB" id="463972at2"/>
<dbReference type="Pfam" id="PF13490">
    <property type="entry name" value="zf-HC2"/>
    <property type="match status" value="1"/>
</dbReference>
<organism evidence="3 4">
    <name type="scientific">Aphanothece hegewaldii CCALA 016</name>
    <dbReference type="NCBI Taxonomy" id="2107694"/>
    <lineage>
        <taxon>Bacteria</taxon>
        <taxon>Bacillati</taxon>
        <taxon>Cyanobacteriota</taxon>
        <taxon>Cyanophyceae</taxon>
        <taxon>Oscillatoriophycideae</taxon>
        <taxon>Chroococcales</taxon>
        <taxon>Aphanothecaceae</taxon>
        <taxon>Aphanothece</taxon>
    </lineage>
</organism>
<feature type="transmembrane region" description="Helical" evidence="1">
    <location>
        <begin position="116"/>
        <end position="137"/>
    </location>
</feature>
<dbReference type="AlphaFoldDB" id="A0A2T1LWX7"/>
<keyword evidence="4" id="KW-1185">Reference proteome</keyword>
<protein>
    <recommendedName>
        <fullName evidence="2">Putative zinc-finger domain-containing protein</fullName>
    </recommendedName>
</protein>
<comment type="caution">
    <text evidence="3">The sequence shown here is derived from an EMBL/GenBank/DDBJ whole genome shotgun (WGS) entry which is preliminary data.</text>
</comment>
<dbReference type="InterPro" id="IPR027383">
    <property type="entry name" value="Znf_put"/>
</dbReference>
<evidence type="ECO:0000256" key="1">
    <source>
        <dbReference type="SAM" id="Phobius"/>
    </source>
</evidence>
<name>A0A2T1LWX7_9CHRO</name>
<keyword evidence="1" id="KW-1133">Transmembrane helix</keyword>
<evidence type="ECO:0000259" key="2">
    <source>
        <dbReference type="Pfam" id="PF13490"/>
    </source>
</evidence>
<evidence type="ECO:0000313" key="4">
    <source>
        <dbReference type="Proteomes" id="UP000239001"/>
    </source>
</evidence>
<feature type="domain" description="Putative zinc-finger" evidence="2">
    <location>
        <begin position="43"/>
        <end position="62"/>
    </location>
</feature>
<keyword evidence="1" id="KW-0472">Membrane</keyword>
<dbReference type="RefSeq" id="WP_106457363.1">
    <property type="nucleotide sequence ID" value="NZ_PXOH01000013.1"/>
</dbReference>
<reference evidence="3 4" key="2">
    <citation type="submission" date="2018-03" db="EMBL/GenBank/DDBJ databases">
        <authorList>
            <person name="Keele B.F."/>
        </authorList>
    </citation>
    <scope>NUCLEOTIDE SEQUENCE [LARGE SCALE GENOMIC DNA]</scope>
    <source>
        <strain evidence="3 4">CCALA 016</strain>
    </source>
</reference>
<accession>A0A2T1LWX7</accession>
<reference evidence="3 4" key="1">
    <citation type="submission" date="2018-03" db="EMBL/GenBank/DDBJ databases">
        <title>The ancient ancestry and fast evolution of plastids.</title>
        <authorList>
            <person name="Moore K.R."/>
            <person name="Magnabosco C."/>
            <person name="Momper L."/>
            <person name="Gold D.A."/>
            <person name="Bosak T."/>
            <person name="Fournier G.P."/>
        </authorList>
    </citation>
    <scope>NUCLEOTIDE SEQUENCE [LARGE SCALE GENOMIC DNA]</scope>
    <source>
        <strain evidence="3 4">CCALA 016</strain>
    </source>
</reference>
<keyword evidence="1" id="KW-0812">Transmembrane</keyword>